<reference evidence="2" key="1">
    <citation type="journal article" date="2020" name="Stud. Mycol.">
        <title>101 Dothideomycetes genomes: a test case for predicting lifestyles and emergence of pathogens.</title>
        <authorList>
            <person name="Haridas S."/>
            <person name="Albert R."/>
            <person name="Binder M."/>
            <person name="Bloem J."/>
            <person name="Labutti K."/>
            <person name="Salamov A."/>
            <person name="Andreopoulos B."/>
            <person name="Baker S."/>
            <person name="Barry K."/>
            <person name="Bills G."/>
            <person name="Bluhm B."/>
            <person name="Cannon C."/>
            <person name="Castanera R."/>
            <person name="Culley D."/>
            <person name="Daum C."/>
            <person name="Ezra D."/>
            <person name="Gonzalez J."/>
            <person name="Henrissat B."/>
            <person name="Kuo A."/>
            <person name="Liang C."/>
            <person name="Lipzen A."/>
            <person name="Lutzoni F."/>
            <person name="Magnuson J."/>
            <person name="Mondo S."/>
            <person name="Nolan M."/>
            <person name="Ohm R."/>
            <person name="Pangilinan J."/>
            <person name="Park H.-J."/>
            <person name="Ramirez L."/>
            <person name="Alfaro M."/>
            <person name="Sun H."/>
            <person name="Tritt A."/>
            <person name="Yoshinaga Y."/>
            <person name="Zwiers L.-H."/>
            <person name="Turgeon B."/>
            <person name="Goodwin S."/>
            <person name="Spatafora J."/>
            <person name="Crous P."/>
            <person name="Grigoriev I."/>
        </authorList>
    </citation>
    <scope>NUCLEOTIDE SEQUENCE</scope>
    <source>
        <strain evidence="2">CBS 133067</strain>
    </source>
</reference>
<keyword evidence="1" id="KW-0812">Transmembrane</keyword>
<proteinExistence type="predicted"/>
<keyword evidence="1" id="KW-0472">Membrane</keyword>
<evidence type="ECO:0000313" key="2">
    <source>
        <dbReference type="EMBL" id="KAF2095264.1"/>
    </source>
</evidence>
<feature type="transmembrane region" description="Helical" evidence="1">
    <location>
        <begin position="452"/>
        <end position="472"/>
    </location>
</feature>
<accession>A0A9P4I7A1</accession>
<evidence type="ECO:0000313" key="3">
    <source>
        <dbReference type="Proteomes" id="UP000799772"/>
    </source>
</evidence>
<name>A0A9P4I7A1_9PEZI</name>
<gene>
    <name evidence="2" type="ORF">NA57DRAFT_59999</name>
</gene>
<dbReference type="Proteomes" id="UP000799772">
    <property type="component" value="Unassembled WGS sequence"/>
</dbReference>
<keyword evidence="1" id="KW-1133">Transmembrane helix</keyword>
<keyword evidence="3" id="KW-1185">Reference proteome</keyword>
<dbReference type="AlphaFoldDB" id="A0A9P4I7A1"/>
<sequence length="558" mass="61624">MDDFLVFTSSTGGFPLKYGFRQHLDEGAILSATLARVASNFPYLDDSSSVQYSGFAEPAVLIGNACNTDGGVNCTEICDNRTEIFRSWENQWNCLTLSALALSLLTFSVNSSTTAFIGDTVKQLGVDNITDFNAWGVLSATHDCAVASCRDQSMGNCSLGKLPSHLRISDDGSGSNIYDALHPVCSSIDGSVNVDLAGPGVLVSYIMQAAITLYGWALVHFFTLRESLEWILTPLRRWSCTIAPASTKRHLKSFLTRCEKSNQAHALRTLLAEFQEAQCCFITAVQIAVLYASSQSAVFYGADNWQSLVNDLSAVQMLAIAGAQSILLTQINLRRAKLSSVYSLVLATVASVLAYVVLERATNPNNDQAYRIFAGQHPIDECGGNPSLRTFCLKQESEFYSALHWMLPQAALLALLWGNKLWVETTGTTWYKKRLNKLSYTKQETIAWTERICSVVVTLYFAGEEIFTVYLLETSMLGSMISDTFALRSLPQWSIGQVIAVLVWAPVLSRYLYLVIRESPTRSQALSANCLTVNIFPRRYRARLLYPNIEAICSGEKK</sequence>
<feature type="transmembrane region" description="Helical" evidence="1">
    <location>
        <begin position="492"/>
        <end position="513"/>
    </location>
</feature>
<evidence type="ECO:0000256" key="1">
    <source>
        <dbReference type="SAM" id="Phobius"/>
    </source>
</evidence>
<dbReference type="OrthoDB" id="4582561at2759"/>
<protein>
    <submittedName>
        <fullName evidence="2">Uncharacterized protein</fullName>
    </submittedName>
</protein>
<dbReference type="EMBL" id="ML978132">
    <property type="protein sequence ID" value="KAF2095264.1"/>
    <property type="molecule type" value="Genomic_DNA"/>
</dbReference>
<feature type="transmembrane region" description="Helical" evidence="1">
    <location>
        <begin position="340"/>
        <end position="358"/>
    </location>
</feature>
<comment type="caution">
    <text evidence="2">The sequence shown here is derived from an EMBL/GenBank/DDBJ whole genome shotgun (WGS) entry which is preliminary data.</text>
</comment>
<organism evidence="2 3">
    <name type="scientific">Rhizodiscina lignyota</name>
    <dbReference type="NCBI Taxonomy" id="1504668"/>
    <lineage>
        <taxon>Eukaryota</taxon>
        <taxon>Fungi</taxon>
        <taxon>Dikarya</taxon>
        <taxon>Ascomycota</taxon>
        <taxon>Pezizomycotina</taxon>
        <taxon>Dothideomycetes</taxon>
        <taxon>Pleosporomycetidae</taxon>
        <taxon>Aulographales</taxon>
        <taxon>Rhizodiscinaceae</taxon>
        <taxon>Rhizodiscina</taxon>
    </lineage>
</organism>